<evidence type="ECO:0000256" key="1">
    <source>
        <dbReference type="ARBA" id="ARBA00003747"/>
    </source>
</evidence>
<feature type="region of interest" description="Disordered" evidence="10">
    <location>
        <begin position="502"/>
        <end position="580"/>
    </location>
</feature>
<dbReference type="GO" id="GO:0004674">
    <property type="term" value="F:protein serine/threonine kinase activity"/>
    <property type="evidence" value="ECO:0007669"/>
    <property type="project" value="UniProtKB-EC"/>
</dbReference>
<dbReference type="Proteomes" id="UP000184330">
    <property type="component" value="Unassembled WGS sequence"/>
</dbReference>
<protein>
    <recommendedName>
        <fullName evidence="5">EKC/KEOPS complex subunit BUD32</fullName>
        <ecNumber evidence="3">2.7.11.1</ecNumber>
    </recommendedName>
    <alternativeName>
        <fullName evidence="6 7">Atypical Serine/threonine protein kinase BUD32</fullName>
    </alternativeName>
    <alternativeName>
        <fullName evidence="4">EKC/KEOPS complex subunit bud32</fullName>
    </alternativeName>
</protein>
<accession>A0A1L7XM01</accession>
<dbReference type="InterPro" id="IPR011009">
    <property type="entry name" value="Kinase-like_dom_sf"/>
</dbReference>
<evidence type="ECO:0000256" key="2">
    <source>
        <dbReference type="ARBA" id="ARBA00011534"/>
    </source>
</evidence>
<sequence length="858" mass="96849">MVTASELDKIRCNPIKERLATFRRQFESTRSKLAVSSSSDVVQTVFSTAATANVKNLVLDLIQALQIEPAARTLPSRIAERTLSGDLGLLYSRVDANQLDIAPAIPLVEQIVRNEPDAPTWNDADIWHAVFELIARTNSPTPPTAFEKAVFDTPLRSSSASQRGIEQTHDEVDQRILEELTGRVYYDVGGFYERYFEGKSWTNKARDIYEESRAQYAEGRWSSWPEPLLQSLFFEWFMKFQDTLFSGLRRKYYTSANKVLRGSEADRKLDIFLTRADLTLPDGEHDWSNVLVIGEHKQNPDEDRSTKTLVQLAGYAREVFGSQPERRFVPGFTMCGSIMRPWVFDRSGPYNSEQFDIHKEPERFIRVIAGYALMTDAELGLNTFIKRDGTGKYIVARDVGISLEDKPIASTKAIVCRGTTCYRGRRRDSTDWDYVVKFAWPSDKRQREGRLLKLARERGVTGVAEWFHHEQIAIDGSMDTIANLRKGMKFGLPRKLSNKASWVDNGTESSRANSRTRSSLRGRSRSSVGRLTGLGITTSSTPISSSGQKRKRDELSTPEIGAIKRSRSDDSQVVARSAEPDVKEHGLDNFNVHSVEEPEADSLAGCESEAYGNRIHCCLVVSPAGRPLHAYRSVRELLEALRDAIAGHRSLLENGKILHRDISENNIIITDHTAEGDSRGRLIDLDLAKELDSMPSGASHRTGTMQFMAIEVLQGKGHTYRHDLESFFYVFIWMCIRYGHEEAGDRLEAAGANESKPNKRRVRPAKTSILRGWYTGTYAEIANIKRGHMVGFEDITAEFAPEFMNLRQLAEDLRDVLFPIRGKLFTGTYKDRNIMYDGMINAFNKAISHLGKEQQANS</sequence>
<proteinExistence type="predicted"/>
<dbReference type="OrthoDB" id="5584477at2759"/>
<keyword evidence="13" id="KW-1185">Reference proteome</keyword>
<evidence type="ECO:0000259" key="11">
    <source>
        <dbReference type="PROSITE" id="PS50011"/>
    </source>
</evidence>
<dbReference type="Pfam" id="PF17667">
    <property type="entry name" value="Pkinase_fungal"/>
    <property type="match status" value="1"/>
</dbReference>
<dbReference type="InterPro" id="IPR008266">
    <property type="entry name" value="Tyr_kinase_AS"/>
</dbReference>
<reference evidence="12 13" key="1">
    <citation type="submission" date="2016-03" db="EMBL/GenBank/DDBJ databases">
        <authorList>
            <person name="Ploux O."/>
        </authorList>
    </citation>
    <scope>NUCLEOTIDE SEQUENCE [LARGE SCALE GENOMIC DNA]</scope>
    <source>
        <strain evidence="12 13">UAMH 11012</strain>
    </source>
</reference>
<comment type="subunit">
    <text evidence="2">Component of the EKC/KEOPS complex composed of at least BUD32, CGI121, GON7, KAE1 and PCC1; the whole complex dimerizes.</text>
</comment>
<dbReference type="PANTHER" id="PTHR38248">
    <property type="entry name" value="FUNK1 6"/>
    <property type="match status" value="1"/>
</dbReference>
<dbReference type="GO" id="GO:0005524">
    <property type="term" value="F:ATP binding"/>
    <property type="evidence" value="ECO:0007669"/>
    <property type="project" value="InterPro"/>
</dbReference>
<dbReference type="SUPFAM" id="SSF56112">
    <property type="entry name" value="Protein kinase-like (PK-like)"/>
    <property type="match status" value="1"/>
</dbReference>
<dbReference type="STRING" id="576137.A0A1L7XM01"/>
<evidence type="ECO:0000313" key="13">
    <source>
        <dbReference type="Proteomes" id="UP000184330"/>
    </source>
</evidence>
<evidence type="ECO:0000256" key="3">
    <source>
        <dbReference type="ARBA" id="ARBA00012513"/>
    </source>
</evidence>
<comment type="catalytic activity">
    <reaction evidence="8">
        <text>L-threonyl-[protein] + ATP = O-phospho-L-threonyl-[protein] + ADP + H(+)</text>
        <dbReference type="Rhea" id="RHEA:46608"/>
        <dbReference type="Rhea" id="RHEA-COMP:11060"/>
        <dbReference type="Rhea" id="RHEA-COMP:11605"/>
        <dbReference type="ChEBI" id="CHEBI:15378"/>
        <dbReference type="ChEBI" id="CHEBI:30013"/>
        <dbReference type="ChEBI" id="CHEBI:30616"/>
        <dbReference type="ChEBI" id="CHEBI:61977"/>
        <dbReference type="ChEBI" id="CHEBI:456216"/>
        <dbReference type="EC" id="2.7.11.1"/>
    </reaction>
</comment>
<dbReference type="InterPro" id="IPR040976">
    <property type="entry name" value="Pkinase_fungal"/>
</dbReference>
<feature type="domain" description="Protein kinase" evidence="11">
    <location>
        <begin position="549"/>
        <end position="818"/>
    </location>
</feature>
<dbReference type="Gene3D" id="1.10.510.10">
    <property type="entry name" value="Transferase(Phosphotransferase) domain 1"/>
    <property type="match status" value="1"/>
</dbReference>
<evidence type="ECO:0000256" key="7">
    <source>
        <dbReference type="ARBA" id="ARBA00033194"/>
    </source>
</evidence>
<dbReference type="InterPro" id="IPR000719">
    <property type="entry name" value="Prot_kinase_dom"/>
</dbReference>
<organism evidence="12 13">
    <name type="scientific">Phialocephala subalpina</name>
    <dbReference type="NCBI Taxonomy" id="576137"/>
    <lineage>
        <taxon>Eukaryota</taxon>
        <taxon>Fungi</taxon>
        <taxon>Dikarya</taxon>
        <taxon>Ascomycota</taxon>
        <taxon>Pezizomycotina</taxon>
        <taxon>Leotiomycetes</taxon>
        <taxon>Helotiales</taxon>
        <taxon>Mollisiaceae</taxon>
        <taxon>Phialocephala</taxon>
        <taxon>Phialocephala fortinii species complex</taxon>
    </lineage>
</organism>
<evidence type="ECO:0000256" key="4">
    <source>
        <dbReference type="ARBA" id="ARBA00013948"/>
    </source>
</evidence>
<evidence type="ECO:0000256" key="5">
    <source>
        <dbReference type="ARBA" id="ARBA00019973"/>
    </source>
</evidence>
<gene>
    <name evidence="12" type="ORF">PAC_15939</name>
</gene>
<dbReference type="AlphaFoldDB" id="A0A1L7XM01"/>
<comment type="catalytic activity">
    <reaction evidence="9">
        <text>L-seryl-[protein] + ATP = O-phospho-L-seryl-[protein] + ADP + H(+)</text>
        <dbReference type="Rhea" id="RHEA:17989"/>
        <dbReference type="Rhea" id="RHEA-COMP:9863"/>
        <dbReference type="Rhea" id="RHEA-COMP:11604"/>
        <dbReference type="ChEBI" id="CHEBI:15378"/>
        <dbReference type="ChEBI" id="CHEBI:29999"/>
        <dbReference type="ChEBI" id="CHEBI:30616"/>
        <dbReference type="ChEBI" id="CHEBI:83421"/>
        <dbReference type="ChEBI" id="CHEBI:456216"/>
        <dbReference type="EC" id="2.7.11.1"/>
    </reaction>
</comment>
<comment type="function">
    <text evidence="1">Component of the EKC/KEOPS complex that is required for the formation of a threonylcarbamoyl group on adenosine at position 37 (t(6)A37) in tRNAs that read codons beginning with adenine. The complex is probably involved in the transfer of the threonylcarbamoyl moiety of threonylcarbamoyl-AMP (TC-AMP) to the N6 group of A37. BUD32 has ATPase activity in the context of the EKC/KEOPS complex and likely plays a supporting role to the catalytic subunit KAE1. The EKC/KEOPS complex also promotes both telomere uncapping and telomere elongation. The complex is required for efficient recruitment of transcriptional coactivators.</text>
</comment>
<dbReference type="EMBL" id="FJOG01000034">
    <property type="protein sequence ID" value="CZR66038.1"/>
    <property type="molecule type" value="Genomic_DNA"/>
</dbReference>
<evidence type="ECO:0000256" key="6">
    <source>
        <dbReference type="ARBA" id="ARBA00030980"/>
    </source>
</evidence>
<dbReference type="PROSITE" id="PS50011">
    <property type="entry name" value="PROTEIN_KINASE_DOM"/>
    <property type="match status" value="1"/>
</dbReference>
<feature type="compositionally biased region" description="Polar residues" evidence="10">
    <location>
        <begin position="502"/>
        <end position="513"/>
    </location>
</feature>
<evidence type="ECO:0000256" key="10">
    <source>
        <dbReference type="SAM" id="MobiDB-lite"/>
    </source>
</evidence>
<dbReference type="PANTHER" id="PTHR38248:SF2">
    <property type="entry name" value="FUNK1 11"/>
    <property type="match status" value="1"/>
</dbReference>
<name>A0A1L7XM01_9HELO</name>
<dbReference type="PROSITE" id="PS00109">
    <property type="entry name" value="PROTEIN_KINASE_TYR"/>
    <property type="match status" value="1"/>
</dbReference>
<evidence type="ECO:0000313" key="12">
    <source>
        <dbReference type="EMBL" id="CZR66038.1"/>
    </source>
</evidence>
<feature type="compositionally biased region" description="Low complexity" evidence="10">
    <location>
        <begin position="525"/>
        <end position="547"/>
    </location>
</feature>
<dbReference type="EC" id="2.7.11.1" evidence="3"/>
<evidence type="ECO:0000256" key="9">
    <source>
        <dbReference type="ARBA" id="ARBA00048679"/>
    </source>
</evidence>
<evidence type="ECO:0000256" key="8">
    <source>
        <dbReference type="ARBA" id="ARBA00047899"/>
    </source>
</evidence>